<dbReference type="Pfam" id="PF00144">
    <property type="entry name" value="Beta-lactamase"/>
    <property type="match status" value="1"/>
</dbReference>
<evidence type="ECO:0000313" key="3">
    <source>
        <dbReference type="Proteomes" id="UP000013940"/>
    </source>
</evidence>
<dbReference type="SUPFAM" id="SSF56601">
    <property type="entry name" value="beta-lactamase/transpeptidase-like"/>
    <property type="match status" value="1"/>
</dbReference>
<reference evidence="3" key="1">
    <citation type="journal article" date="2014" name="Genome Announc.">
        <title>Full-genome sequence of the plant growth-promoting bacterium Pseudomonas protegens CHA0.</title>
        <authorList>
            <person name="Jousset A."/>
            <person name="Schuldes J."/>
            <person name="Keel C."/>
            <person name="Maurhofer M."/>
            <person name="Daniel R."/>
            <person name="Scheu S."/>
            <person name="Thuermer A."/>
        </authorList>
    </citation>
    <scope>NUCLEOTIDE SEQUENCE [LARGE SCALE GENOMIC DNA]</scope>
    <source>
        <strain evidence="3">DSM 19095 / LMG 27888 / CFBP 6595 / CHA0</strain>
    </source>
</reference>
<dbReference type="PANTHER" id="PTHR43319">
    <property type="entry name" value="BETA-LACTAMASE-RELATED"/>
    <property type="match status" value="1"/>
</dbReference>
<dbReference type="PANTHER" id="PTHR43319:SF3">
    <property type="entry name" value="BETA-LACTAMASE-RELATED DOMAIN-CONTAINING PROTEIN"/>
    <property type="match status" value="1"/>
</dbReference>
<dbReference type="AlphaFoldDB" id="A0A2C9EQ75"/>
<accession>A0A2C9EQ75</accession>
<dbReference type="eggNOG" id="COG1680">
    <property type="taxonomic scope" value="Bacteria"/>
</dbReference>
<dbReference type="Gene3D" id="3.40.710.10">
    <property type="entry name" value="DD-peptidase/beta-lactamase superfamily"/>
    <property type="match status" value="1"/>
</dbReference>
<dbReference type="HOGENOM" id="CLU_035614_3_0_6"/>
<protein>
    <submittedName>
        <fullName evidence="2">Beta-lactamase</fullName>
    </submittedName>
</protein>
<organism evidence="2 3">
    <name type="scientific">Pseudomonas protegens (strain DSM 19095 / LMG 27888 / CFBP 6595 / CHA0)</name>
    <dbReference type="NCBI Taxonomy" id="1124983"/>
    <lineage>
        <taxon>Bacteria</taxon>
        <taxon>Pseudomonadati</taxon>
        <taxon>Pseudomonadota</taxon>
        <taxon>Gammaproteobacteria</taxon>
        <taxon>Pseudomonadales</taxon>
        <taxon>Pseudomonadaceae</taxon>
        <taxon>Pseudomonas</taxon>
    </lineage>
</organism>
<feature type="domain" description="Beta-lactamase-related" evidence="1">
    <location>
        <begin position="20"/>
        <end position="364"/>
    </location>
</feature>
<evidence type="ECO:0000313" key="2">
    <source>
        <dbReference type="EMBL" id="AGL85795.1"/>
    </source>
</evidence>
<dbReference type="RefSeq" id="WP_011062257.1">
    <property type="nucleotide sequence ID" value="NC_021237.1"/>
</dbReference>
<dbReference type="InterPro" id="IPR001466">
    <property type="entry name" value="Beta-lactam-related"/>
</dbReference>
<dbReference type="EMBL" id="CP003190">
    <property type="protein sequence ID" value="AGL85795.1"/>
    <property type="molecule type" value="Genomic_DNA"/>
</dbReference>
<dbReference type="InterPro" id="IPR052907">
    <property type="entry name" value="Beta-lactamase/esterase"/>
</dbReference>
<sequence length="381" mass="42038">MEAQGTCAKGFEAVLHAFEAMFDDPQERGAGLCVQVGGQTVVDLWAGVADLEGNKPWHHGTLANTFCTIKPLAAVAALMLVEEGKLELDAPVARYWPEFAQGGKGRVTVRQVMTHTSGIPALRGPNHNAMMYDWEHMVEILAAEPLWWQPGTGLGYATTIFGWVIGELIRRVDGREPCTFIHERITRPHDLEVYLGVEEQDFERIAHFDAAEGRVGDYYSEDLRKVIIAEPEHVATLAFTNPGMVPRRTCDPRWWAYRQPGVNGHSTAHGLAGFYSALLGGRLIGPDLLSEFTREHSNDMDRIWRRPMRYGLGCMMEQPADPAASLGMGPETFGHIGLGGPISFADPEREVSFGFVTTTSGRHTMIDPRPQQLAALAYAAL</sequence>
<dbReference type="KEGG" id="pprc:PFLCHA0_c40290"/>
<dbReference type="InterPro" id="IPR012338">
    <property type="entry name" value="Beta-lactam/transpept-like"/>
</dbReference>
<evidence type="ECO:0000259" key="1">
    <source>
        <dbReference type="Pfam" id="PF00144"/>
    </source>
</evidence>
<proteinExistence type="predicted"/>
<dbReference type="Proteomes" id="UP000013940">
    <property type="component" value="Chromosome"/>
</dbReference>
<name>A0A2C9EQ75_PSEPH</name>
<gene>
    <name evidence="2" type="ORF">PFLCHA0_c40290</name>
</gene>
<dbReference type="GeneID" id="57477039"/>